<keyword evidence="7" id="KW-1133">Transmembrane helix</keyword>
<keyword evidence="3" id="KW-0479">Metal-binding</keyword>
<keyword evidence="7" id="KW-0472">Membrane</keyword>
<evidence type="ECO:0000256" key="6">
    <source>
        <dbReference type="SAM" id="Coils"/>
    </source>
</evidence>
<keyword evidence="1" id="KW-0813">Transport</keyword>
<dbReference type="InterPro" id="IPR036909">
    <property type="entry name" value="Cyt_c-like_dom_sf"/>
</dbReference>
<feature type="transmembrane region" description="Helical" evidence="7">
    <location>
        <begin position="312"/>
        <end position="330"/>
    </location>
</feature>
<dbReference type="Proteomes" id="UP000254920">
    <property type="component" value="Unassembled WGS sequence"/>
</dbReference>
<dbReference type="InterPro" id="IPR009056">
    <property type="entry name" value="Cyt_c-like_dom"/>
</dbReference>
<evidence type="ECO:0000256" key="2">
    <source>
        <dbReference type="ARBA" id="ARBA00022617"/>
    </source>
</evidence>
<evidence type="ECO:0000256" key="5">
    <source>
        <dbReference type="ARBA" id="ARBA00023004"/>
    </source>
</evidence>
<dbReference type="PROSITE" id="PS51007">
    <property type="entry name" value="CYTC"/>
    <property type="match status" value="2"/>
</dbReference>
<keyword evidence="5" id="KW-0408">Iron</keyword>
<dbReference type="EMBL" id="UFVD01000001">
    <property type="protein sequence ID" value="SUX11318.1"/>
    <property type="molecule type" value="Genomic_DNA"/>
</dbReference>
<feature type="domain" description="Cytochrome c" evidence="8">
    <location>
        <begin position="101"/>
        <end position="208"/>
    </location>
</feature>
<name>A0A381DL03_9BACT</name>
<reference evidence="9 10" key="1">
    <citation type="submission" date="2018-06" db="EMBL/GenBank/DDBJ databases">
        <authorList>
            <consortium name="Pathogen Informatics"/>
            <person name="Doyle S."/>
        </authorList>
    </citation>
    <scope>NUCLEOTIDE SEQUENCE [LARGE SCALE GENOMIC DNA]</scope>
    <source>
        <strain evidence="9 10">NCTC12475</strain>
    </source>
</reference>
<dbReference type="Gene3D" id="1.10.760.10">
    <property type="entry name" value="Cytochrome c-like domain"/>
    <property type="match status" value="2"/>
</dbReference>
<feature type="coiled-coil region" evidence="6">
    <location>
        <begin position="59"/>
        <end position="89"/>
    </location>
</feature>
<evidence type="ECO:0000256" key="7">
    <source>
        <dbReference type="SAM" id="Phobius"/>
    </source>
</evidence>
<dbReference type="SUPFAM" id="SSF46626">
    <property type="entry name" value="Cytochrome c"/>
    <property type="match status" value="2"/>
</dbReference>
<feature type="domain" description="Cytochrome c" evidence="8">
    <location>
        <begin position="209"/>
        <end position="302"/>
    </location>
</feature>
<dbReference type="GO" id="GO:0020037">
    <property type="term" value="F:heme binding"/>
    <property type="evidence" value="ECO:0007669"/>
    <property type="project" value="InterPro"/>
</dbReference>
<dbReference type="OrthoDB" id="5351961at2"/>
<evidence type="ECO:0000256" key="4">
    <source>
        <dbReference type="ARBA" id="ARBA00022982"/>
    </source>
</evidence>
<dbReference type="AlphaFoldDB" id="A0A381DL03"/>
<dbReference type="GeneID" id="93090178"/>
<evidence type="ECO:0000256" key="1">
    <source>
        <dbReference type="ARBA" id="ARBA00022448"/>
    </source>
</evidence>
<keyword evidence="6" id="KW-0175">Coiled coil</keyword>
<organism evidence="9 10">
    <name type="scientific">Campylobacter sputorum subsp. sputorum</name>
    <dbReference type="NCBI Taxonomy" id="32024"/>
    <lineage>
        <taxon>Bacteria</taxon>
        <taxon>Pseudomonadati</taxon>
        <taxon>Campylobacterota</taxon>
        <taxon>Epsilonproteobacteria</taxon>
        <taxon>Campylobacterales</taxon>
        <taxon>Campylobacteraceae</taxon>
        <taxon>Campylobacter</taxon>
    </lineage>
</organism>
<sequence length="339" mass="37910">MKELKILIIVLFMVLVTYWGVEPLAHSVMNPHTSSASYDFSSSDKEFVNKKVDLANANIKKAGNDEANLNLANKELEKATNLKTKYDELWGKVDSIDFSKGNITSGEQTFAMACASCHSLKVKGLPNPMGDDKTASEAMGVVPPDLSLAGYLYDDKFLAALILEPTVALKVSHVFNDEKPFPMTQFFGLGGDINQEVADIIAYLNSVAPKEASNKEVFDNACQRCHDIKYDNMYVLGDRLSLKNHIGSNPPDLSMMIRSKGETYLHKFINDPQKMLPGTAMPRVGLNEKAEKQVVEYMQKVGDSKKDERESVSIKIMIYFAILSVFAILWKRKIWKDLH</sequence>
<protein>
    <submittedName>
        <fullName evidence="9">Cytochrome C subfamily protein</fullName>
    </submittedName>
</protein>
<keyword evidence="2" id="KW-0349">Heme</keyword>
<dbReference type="GO" id="GO:0009055">
    <property type="term" value="F:electron transfer activity"/>
    <property type="evidence" value="ECO:0007669"/>
    <property type="project" value="InterPro"/>
</dbReference>
<dbReference type="STRING" id="32024.GCA_000788295_01086"/>
<evidence type="ECO:0000256" key="3">
    <source>
        <dbReference type="ARBA" id="ARBA00022723"/>
    </source>
</evidence>
<accession>A0A381DL03</accession>
<evidence type="ECO:0000313" key="9">
    <source>
        <dbReference type="EMBL" id="SUX11318.1"/>
    </source>
</evidence>
<keyword evidence="10" id="KW-1185">Reference proteome</keyword>
<dbReference type="InterPro" id="IPR021195">
    <property type="entry name" value="Ubol_Cyt_c_Rdtase_Cyt_c_su_prd"/>
</dbReference>
<dbReference type="RefSeq" id="WP_089182057.1">
    <property type="nucleotide sequence ID" value="NZ_CP043427.1"/>
</dbReference>
<dbReference type="InterPro" id="IPR002327">
    <property type="entry name" value="Cyt_c_1A/1B"/>
</dbReference>
<dbReference type="PANTHER" id="PTHR11961">
    <property type="entry name" value="CYTOCHROME C"/>
    <property type="match status" value="1"/>
</dbReference>
<evidence type="ECO:0000259" key="8">
    <source>
        <dbReference type="PROSITE" id="PS51007"/>
    </source>
</evidence>
<dbReference type="Pfam" id="PF00034">
    <property type="entry name" value="Cytochrom_C"/>
    <property type="match status" value="2"/>
</dbReference>
<keyword evidence="7" id="KW-0812">Transmembrane</keyword>
<proteinExistence type="predicted"/>
<dbReference type="PIRSF" id="PIRSF019225">
    <property type="entry name" value="Ubol_Cyt_c_Rdtase_Cyt_c_su_prd"/>
    <property type="match status" value="1"/>
</dbReference>
<keyword evidence="4" id="KW-0249">Electron transport</keyword>
<evidence type="ECO:0000313" key="10">
    <source>
        <dbReference type="Proteomes" id="UP000254920"/>
    </source>
</evidence>
<dbReference type="GO" id="GO:0046872">
    <property type="term" value="F:metal ion binding"/>
    <property type="evidence" value="ECO:0007669"/>
    <property type="project" value="UniProtKB-KW"/>
</dbReference>
<gene>
    <name evidence="9" type="ORF">NCTC12475_01535</name>
</gene>